<dbReference type="Pfam" id="PF24652">
    <property type="entry name" value="CEP76_C"/>
    <property type="match status" value="1"/>
</dbReference>
<dbReference type="InterPro" id="IPR056290">
    <property type="entry name" value="CEPT76/DRC7_peptidase-like_dom"/>
</dbReference>
<sequence length="1406" mass="161771">MNENIELHTYTADDSLENDIQEYHEIKQDTTLDDIETSFSSKPSPQRLNDYDFFTQHDVKTEKKKHLKKKKLKKKSKSSNLMDIISSEIAASVVPVTENVVTIVDVSKERQNSFLRSFSDTSTFRKSRTFISDAESGWYSKSEVANLSPIFPRILENAVTETCLVEVEYVEPCTFNDIVVNNNDKNIETPIKFLDISIRNITAKHHHSFSLEKLICSKLLDTYSQYSQVQKRLKVLSMDIKVNRETKDNLKADLIKISPSKKGDVRFDKTVRKYTDKLIQLKAKFKENIKLKKQLMHKMISLWSDIEMIREKRECIETPYLIYFTKIEYNENEFEKHWNDTFNIEYSDLLDLIEYEYVTNYLQYKEEKNGPDKNIDNKPIKPKLVLDEGKIKSEAEMFVNEVVNKEEIDIELKKDLSILTDAKQIVQRFQKNNYNFLVYVDDVFVCESENYLSDDMFSAELNESFSVQILPKNMGVRLVLIENNKKVSSLKINLHEVRKTNANADFVAENLIFEEVVEPTSRYVGSGISIKEIAHANKVRLKSSNLFKEKLYTNYEIDIKVGWNDKLEQNESEAIKSSTEIGKQIKRLINGIEKPSFGVLLDVINKVYEKDVSDENMIETLQKLSTMEITSDDSFPLDQNNPDVVRLKLLHLRNSGGFTGLNKKLVPLHASQITTEQLNCLQKTNDNDFDMEYLNDKEMEMDPIELQRFIGAKYVQKLNKNMLRNLNEYLLQKTHKDVVREYKFSFRSLFANQADVGALATASNSTKQQILRESLSKDQEIHVTVLRAFNLLDRSSTMLDEASEDEEKIAGEIFGFKIRPLRPFVRVSYRGASAQSVTAIGCHPSWSHTLKINTKLDPLSSLHVNIYDEYKANIVEGFPDEEHSNKTVHYRYYNKWLGTLEIPMYAVLTLGTLRGTFKITSPPLVFGYETLQTKESTSLIPEITQLMKKDTAYITLEITSSLSHLGGLHAYNQPLPSSIEDDYLIKHLNNFVTEYTNEFPMRNISLTFIDSMGRNKCVTQFLQPIPLPERDFIPKNPRGDSAISKSSGYSKSSSSSGRRKELDVDGASQEERESVYSAREGDNLERMMNACMRYVSLIPSYEVTESHAVTLLGLELLKVLHGSPLDHTILLASYFIYLGIKCWVAIGLGLPRGHSSFVLIKYDLTTRRIVLVNDQLFRNRGFLNKSDGYTWYVCDASSGERYELRDVGCPLKTVDYVFDNENIWVNVQASQDCENMSFDFTKSSDWQSVFDKTVFVMKQPVVTDNALYSSPPNVEGLRSALETKIKSKVQKWRSHMKTIWNRSAEKYCSTLLRDMLLQWEYWVFNPTGPKPSFSQKLKHLMITFKIYGFPLNLAYVNTKSVISAIKSTGLHLSDDPNVEFALGVEVCAYPNNVISVWVFLASITRM</sequence>
<organism evidence="4 5">
    <name type="scientific">Spodoptera exigua</name>
    <name type="common">Beet armyworm</name>
    <name type="synonym">Noctua fulgens</name>
    <dbReference type="NCBI Taxonomy" id="7107"/>
    <lineage>
        <taxon>Eukaryota</taxon>
        <taxon>Metazoa</taxon>
        <taxon>Ecdysozoa</taxon>
        <taxon>Arthropoda</taxon>
        <taxon>Hexapoda</taxon>
        <taxon>Insecta</taxon>
        <taxon>Pterygota</taxon>
        <taxon>Neoptera</taxon>
        <taxon>Endopterygota</taxon>
        <taxon>Lepidoptera</taxon>
        <taxon>Glossata</taxon>
        <taxon>Ditrysia</taxon>
        <taxon>Noctuoidea</taxon>
        <taxon>Noctuidae</taxon>
        <taxon>Amphipyrinae</taxon>
        <taxon>Spodoptera</taxon>
    </lineage>
</organism>
<dbReference type="Pfam" id="PF24656">
    <property type="entry name" value="CEPT76_peptidase"/>
    <property type="match status" value="1"/>
</dbReference>
<dbReference type="Proteomes" id="UP000814243">
    <property type="component" value="Unassembled WGS sequence"/>
</dbReference>
<comment type="caution">
    <text evidence="4">The sequence shown here is derived from an EMBL/GenBank/DDBJ whole genome shotgun (WGS) entry which is preliminary data.</text>
</comment>
<feature type="compositionally biased region" description="Basic and acidic residues" evidence="1">
    <location>
        <begin position="1058"/>
        <end position="1079"/>
    </location>
</feature>
<evidence type="ECO:0000259" key="3">
    <source>
        <dbReference type="Pfam" id="PF24656"/>
    </source>
</evidence>
<dbReference type="EMBL" id="JACEFF010000275">
    <property type="protein sequence ID" value="KAH9640777.1"/>
    <property type="molecule type" value="Genomic_DNA"/>
</dbReference>
<dbReference type="PANTHER" id="PTHR20837">
    <property type="entry name" value="CENTROSOMAL PROTEIN-RELATED"/>
    <property type="match status" value="1"/>
</dbReference>
<accession>A0A922MR13</accession>
<feature type="region of interest" description="Disordered" evidence="1">
    <location>
        <begin position="1029"/>
        <end position="1079"/>
    </location>
</feature>
<dbReference type="InterPro" id="IPR052434">
    <property type="entry name" value="Tectonic-like_complex_comp"/>
</dbReference>
<evidence type="ECO:0008006" key="6">
    <source>
        <dbReference type="Google" id="ProtNLM"/>
    </source>
</evidence>
<dbReference type="GO" id="GO:0035869">
    <property type="term" value="C:ciliary transition zone"/>
    <property type="evidence" value="ECO:0007669"/>
    <property type="project" value="TreeGrafter"/>
</dbReference>
<protein>
    <recommendedName>
        <fullName evidence="6">C2 domain-containing protein</fullName>
    </recommendedName>
</protein>
<dbReference type="GO" id="GO:1904491">
    <property type="term" value="P:protein localization to ciliary transition zone"/>
    <property type="evidence" value="ECO:0007669"/>
    <property type="project" value="TreeGrafter"/>
</dbReference>
<reference evidence="4" key="1">
    <citation type="journal article" date="2021" name="G3 (Bethesda)">
        <title>Genome and transcriptome analysis of the beet armyworm Spodoptera exigua reveals targets for pest control. .</title>
        <authorList>
            <person name="Simon S."/>
            <person name="Breeschoten T."/>
            <person name="Jansen H.J."/>
            <person name="Dirks R.P."/>
            <person name="Schranz M.E."/>
            <person name="Ros V.I.D."/>
        </authorList>
    </citation>
    <scope>NUCLEOTIDE SEQUENCE</scope>
    <source>
        <strain evidence="4">TB_SE_WUR_2020</strain>
    </source>
</reference>
<evidence type="ECO:0000259" key="2">
    <source>
        <dbReference type="Pfam" id="PF24652"/>
    </source>
</evidence>
<dbReference type="GO" id="GO:1905515">
    <property type="term" value="P:non-motile cilium assembly"/>
    <property type="evidence" value="ECO:0007669"/>
    <property type="project" value="TreeGrafter"/>
</dbReference>
<evidence type="ECO:0000313" key="4">
    <source>
        <dbReference type="EMBL" id="KAH9640777.1"/>
    </source>
</evidence>
<feature type="domain" description="Centrosomal protein of 76 kDa C-terminal" evidence="2">
    <location>
        <begin position="1274"/>
        <end position="1401"/>
    </location>
</feature>
<proteinExistence type="predicted"/>
<dbReference type="InterPro" id="IPR056288">
    <property type="entry name" value="CEP76_C"/>
</dbReference>
<name>A0A922MR13_SPOEX</name>
<dbReference type="PANTHER" id="PTHR20837:SF0">
    <property type="entry name" value="COILED-COIL AND C2 DOMAIN-CONTAINING PROTEIN 2A"/>
    <property type="match status" value="1"/>
</dbReference>
<feature type="compositionally biased region" description="Low complexity" evidence="1">
    <location>
        <begin position="1044"/>
        <end position="1056"/>
    </location>
</feature>
<feature type="domain" description="CEP76/DRC7 peptidase-like" evidence="3">
    <location>
        <begin position="1116"/>
        <end position="1248"/>
    </location>
</feature>
<evidence type="ECO:0000313" key="5">
    <source>
        <dbReference type="Proteomes" id="UP000814243"/>
    </source>
</evidence>
<evidence type="ECO:0000256" key="1">
    <source>
        <dbReference type="SAM" id="MobiDB-lite"/>
    </source>
</evidence>
<gene>
    <name evidence="4" type="ORF">HF086_000119</name>
</gene>